<dbReference type="EMBL" id="PP511521">
    <property type="protein sequence ID" value="XCD05033.1"/>
    <property type="molecule type" value="Genomic_DNA"/>
</dbReference>
<name>A0AAU8AZI2_9CAUD</name>
<evidence type="ECO:0000313" key="1">
    <source>
        <dbReference type="EMBL" id="XCD05033.1"/>
    </source>
</evidence>
<accession>A0AAU8AZI2</accession>
<sequence>MPCNLYNNNGFGCGGCTHFVRTTSVALVAGVLQLTIPSPTVQLTNGEKICICVAQSIPTGITSANTVAIVINGVEYPLRTRCGNNVHADQIRSRKVYHTNIATDIPAFTVSSHELCRTGFNFPVITP</sequence>
<reference evidence="1" key="1">
    <citation type="submission" date="2024-03" db="EMBL/GenBank/DDBJ databases">
        <title>Diverse circular DNA viruses in blood, oral, and fecal samples of captive lemurs.</title>
        <authorList>
            <person name="Paietta E.N."/>
            <person name="Kraberger S."/>
            <person name="Lund M.C."/>
            <person name="Custer J.M."/>
            <person name="Vargas K.M."/>
            <person name="Ehmke E.E."/>
            <person name="Yoder A.D."/>
            <person name="Varsani A."/>
        </authorList>
    </citation>
    <scope>NUCLEOTIDE SEQUENCE</scope>
    <source>
        <strain evidence="1">Duke_24FS_3</strain>
    </source>
</reference>
<protein>
    <submittedName>
        <fullName evidence="1">Uncharacterized protein</fullName>
    </submittedName>
</protein>
<organism evidence="1">
    <name type="scientific">Dulem virus 36</name>
    <dbReference type="NCBI Taxonomy" id="3145754"/>
    <lineage>
        <taxon>Viruses</taxon>
        <taxon>Duplodnaviria</taxon>
        <taxon>Heunggongvirae</taxon>
        <taxon>Uroviricota</taxon>
        <taxon>Caudoviricetes</taxon>
    </lineage>
</organism>
<proteinExistence type="predicted"/>